<reference evidence="2 3" key="1">
    <citation type="submission" date="2020-08" db="EMBL/GenBank/DDBJ databases">
        <title>Genomic Encyclopedia of Type Strains, Phase III (KMG-III): the genomes of soil and plant-associated and newly described type strains.</title>
        <authorList>
            <person name="Whitman W."/>
        </authorList>
    </citation>
    <scope>NUCLEOTIDE SEQUENCE [LARGE SCALE GENOMIC DNA]</scope>
    <source>
        <strain evidence="2 3">CECT 8840</strain>
    </source>
</reference>
<dbReference type="AlphaFoldDB" id="A0A7W7VS53"/>
<keyword evidence="1" id="KW-0812">Transmembrane</keyword>
<sequence length="188" mass="20019">MEELARTWWVYLVRGVCAILFGVLALVWPAITVLALVIVFGAYAIVDGVFALFGAGRGAGFGSRSWMIFYGIVSILAGIAVFVWPGITALVLLLFIAAWAVVTGILEIVAGIKLRKTGANEWMFIISGALSVLFGVLLFLRPAPGALALIWLIGIMAIVYGIALVVLSFRVKGLGSRRQGPSGTPRVV</sequence>
<evidence type="ECO:0000313" key="3">
    <source>
        <dbReference type="Proteomes" id="UP000552644"/>
    </source>
</evidence>
<comment type="caution">
    <text evidence="2">The sequence shown here is derived from an EMBL/GenBank/DDBJ whole genome shotgun (WGS) entry which is preliminary data.</text>
</comment>
<feature type="transmembrane region" description="Helical" evidence="1">
    <location>
        <begin position="34"/>
        <end position="55"/>
    </location>
</feature>
<feature type="transmembrane region" description="Helical" evidence="1">
    <location>
        <begin position="67"/>
        <end position="84"/>
    </location>
</feature>
<name>A0A7W7VS53_9ACTN</name>
<feature type="transmembrane region" description="Helical" evidence="1">
    <location>
        <begin position="90"/>
        <end position="110"/>
    </location>
</feature>
<feature type="transmembrane region" description="Helical" evidence="1">
    <location>
        <begin position="122"/>
        <end position="140"/>
    </location>
</feature>
<organism evidence="2 3">
    <name type="scientific">Streptosporangium saharense</name>
    <dbReference type="NCBI Taxonomy" id="1706840"/>
    <lineage>
        <taxon>Bacteria</taxon>
        <taxon>Bacillati</taxon>
        <taxon>Actinomycetota</taxon>
        <taxon>Actinomycetes</taxon>
        <taxon>Streptosporangiales</taxon>
        <taxon>Streptosporangiaceae</taxon>
        <taxon>Streptosporangium</taxon>
    </lineage>
</organism>
<dbReference type="Pfam" id="PF03729">
    <property type="entry name" value="DUF308"/>
    <property type="match status" value="1"/>
</dbReference>
<dbReference type="GO" id="GO:0005886">
    <property type="term" value="C:plasma membrane"/>
    <property type="evidence" value="ECO:0007669"/>
    <property type="project" value="TreeGrafter"/>
</dbReference>
<feature type="transmembrane region" description="Helical" evidence="1">
    <location>
        <begin position="146"/>
        <end position="169"/>
    </location>
</feature>
<dbReference type="PANTHER" id="PTHR34989">
    <property type="entry name" value="PROTEIN HDED"/>
    <property type="match status" value="1"/>
</dbReference>
<gene>
    <name evidence="2" type="ORF">FHS44_007214</name>
</gene>
<evidence type="ECO:0000313" key="2">
    <source>
        <dbReference type="EMBL" id="MBB4920070.1"/>
    </source>
</evidence>
<keyword evidence="1" id="KW-0472">Membrane</keyword>
<protein>
    <submittedName>
        <fullName evidence="2">Uncharacterized membrane protein HdeD (DUF308 family)</fullName>
    </submittedName>
</protein>
<keyword evidence="3" id="KW-1185">Reference proteome</keyword>
<evidence type="ECO:0000256" key="1">
    <source>
        <dbReference type="SAM" id="Phobius"/>
    </source>
</evidence>
<feature type="transmembrane region" description="Helical" evidence="1">
    <location>
        <begin position="7"/>
        <end position="28"/>
    </location>
</feature>
<dbReference type="PANTHER" id="PTHR34989:SF1">
    <property type="entry name" value="PROTEIN HDED"/>
    <property type="match status" value="1"/>
</dbReference>
<dbReference type="Proteomes" id="UP000552644">
    <property type="component" value="Unassembled WGS sequence"/>
</dbReference>
<dbReference type="RefSeq" id="WP_184723545.1">
    <property type="nucleotide sequence ID" value="NZ_JACHJP010000012.1"/>
</dbReference>
<accession>A0A7W7VS53</accession>
<dbReference type="InterPro" id="IPR052712">
    <property type="entry name" value="Acid_resist_chaperone_HdeD"/>
</dbReference>
<keyword evidence="1" id="KW-1133">Transmembrane helix</keyword>
<dbReference type="InterPro" id="IPR005325">
    <property type="entry name" value="DUF308_memb"/>
</dbReference>
<proteinExistence type="predicted"/>
<dbReference type="EMBL" id="JACHJP010000012">
    <property type="protein sequence ID" value="MBB4920070.1"/>
    <property type="molecule type" value="Genomic_DNA"/>
</dbReference>